<dbReference type="OrthoDB" id="1267107at2"/>
<dbReference type="InterPro" id="IPR020481">
    <property type="entry name" value="Intracell_prot_inh_BsuPI"/>
</dbReference>
<dbReference type="STRING" id="398512.Bccel_1096"/>
<dbReference type="PROSITE" id="PS51272">
    <property type="entry name" value="SLH"/>
    <property type="match status" value="1"/>
</dbReference>
<keyword evidence="5" id="KW-1185">Reference proteome</keyword>
<evidence type="ECO:0000259" key="3">
    <source>
        <dbReference type="PROSITE" id="PS51272"/>
    </source>
</evidence>
<accession>A0A0L6JIZ5</accession>
<dbReference type="Pfam" id="PF12690">
    <property type="entry name" value="BsuPI"/>
    <property type="match status" value="1"/>
</dbReference>
<dbReference type="Pfam" id="PF00395">
    <property type="entry name" value="SLH"/>
    <property type="match status" value="1"/>
</dbReference>
<comment type="caution">
    <text evidence="4">The sequence shown here is derived from an EMBL/GenBank/DDBJ whole genome shotgun (WGS) entry which is preliminary data.</text>
</comment>
<dbReference type="InterPro" id="IPR001119">
    <property type="entry name" value="SLH_dom"/>
</dbReference>
<protein>
    <submittedName>
        <fullName evidence="4">Intracellular proteinase inhibitor</fullName>
    </submittedName>
</protein>
<evidence type="ECO:0000256" key="2">
    <source>
        <dbReference type="SAM" id="SignalP"/>
    </source>
</evidence>
<gene>
    <name evidence="4" type="ORF">Bccel_1096</name>
</gene>
<dbReference type="RefSeq" id="WP_081926873.1">
    <property type="nucleotide sequence ID" value="NZ_JQKC01000013.1"/>
</dbReference>
<name>A0A0L6JIZ5_9FIRM</name>
<proteinExistence type="predicted"/>
<organism evidence="4 5">
    <name type="scientific">Pseudobacteroides cellulosolvens ATCC 35603 = DSM 2933</name>
    <dbReference type="NCBI Taxonomy" id="398512"/>
    <lineage>
        <taxon>Bacteria</taxon>
        <taxon>Bacillati</taxon>
        <taxon>Bacillota</taxon>
        <taxon>Clostridia</taxon>
        <taxon>Eubacteriales</taxon>
        <taxon>Oscillospiraceae</taxon>
        <taxon>Pseudobacteroides</taxon>
    </lineage>
</organism>
<evidence type="ECO:0000313" key="4">
    <source>
        <dbReference type="EMBL" id="KNY25836.1"/>
    </source>
</evidence>
<reference evidence="5" key="1">
    <citation type="submission" date="2015-07" db="EMBL/GenBank/DDBJ databases">
        <title>Near-Complete Genome Sequence of the Cellulolytic Bacterium Bacteroides (Pseudobacteroides) cellulosolvens ATCC 35603.</title>
        <authorList>
            <person name="Dassa B."/>
            <person name="Utturkar S.M."/>
            <person name="Klingeman D.M."/>
            <person name="Hurt R.A."/>
            <person name="Keller M."/>
            <person name="Xu J."/>
            <person name="Reddy Y.H.K."/>
            <person name="Borovok I."/>
            <person name="Grinberg I.R."/>
            <person name="Lamed R."/>
            <person name="Zhivin O."/>
            <person name="Bayer E.A."/>
            <person name="Brown S.D."/>
        </authorList>
    </citation>
    <scope>NUCLEOTIDE SEQUENCE [LARGE SCALE GENOMIC DNA]</scope>
    <source>
        <strain evidence="5">DSM 2933</strain>
    </source>
</reference>
<dbReference type="AlphaFoldDB" id="A0A0L6JIZ5"/>
<dbReference type="InterPro" id="IPR038144">
    <property type="entry name" value="IPI"/>
</dbReference>
<evidence type="ECO:0000313" key="5">
    <source>
        <dbReference type="Proteomes" id="UP000036923"/>
    </source>
</evidence>
<sequence length="505" mass="57572" precursor="true">MRKKLLGSTILLLTLSSSLMFTSYGQTKNIQPISSGNKVVVSGKQIKHWSQTYIDQLSKNHDAQSLFKGKDLNSIVKADTFKNIVSLVFDAEYDSTSQTLTREAVVYELMKIWSQKTGQDLDKIPTIKMILYSDMGKINAKYHQAITAAYMKNIAKGRGGRIFDPKTGITYGELAALVFNTSEAIRKEVKPDVKPIAKGRFETRGNYEIKDGNVVFNFELMSHYTEPQKLMFGSGQMFEVSVTDEKGKEVYRFSDGKFFTLALVSKTINPGEALKWQNKWDMTDKDGKKLTSGKYRAEIIVMASPEENGETIDKNHLTTVIEFELTDDVNKDIIKPELAEKIIKDTSDKLINAISTKDAESISQLTHPVKGVRFTPYTNVSLKNDLVFKKEDIKNFFNDEKVYLWGSYDGSGDEISLTPGKYYEKFIYPVDYKNAEQVGYNKVLSSGNMIENQFEVYDNPIVVEYYFSGFNPDYEGMDWKSLRLVFEQYEGTWYLSGIIHNQWTI</sequence>
<keyword evidence="2" id="KW-0732">Signal</keyword>
<feature type="chain" id="PRO_5005565520" evidence="2">
    <location>
        <begin position="26"/>
        <end position="505"/>
    </location>
</feature>
<dbReference type="EMBL" id="LGTC01000001">
    <property type="protein sequence ID" value="KNY25836.1"/>
    <property type="molecule type" value="Genomic_DNA"/>
</dbReference>
<keyword evidence="1" id="KW-0677">Repeat</keyword>
<feature type="signal peptide" evidence="2">
    <location>
        <begin position="1"/>
        <end position="25"/>
    </location>
</feature>
<dbReference type="Gene3D" id="2.60.40.2360">
    <property type="entry name" value="Intracellular proteinase inhibitor BsuPI"/>
    <property type="match status" value="1"/>
</dbReference>
<dbReference type="PATRIC" id="fig|398512.5.peg.1135"/>
<evidence type="ECO:0000256" key="1">
    <source>
        <dbReference type="ARBA" id="ARBA00022737"/>
    </source>
</evidence>
<dbReference type="Proteomes" id="UP000036923">
    <property type="component" value="Unassembled WGS sequence"/>
</dbReference>
<feature type="domain" description="SLH" evidence="3">
    <location>
        <begin position="129"/>
        <end position="192"/>
    </location>
</feature>
<dbReference type="eggNOG" id="ENOG502ZBUC">
    <property type="taxonomic scope" value="Bacteria"/>
</dbReference>